<gene>
    <name evidence="1" type="ORF">BDR25DRAFT_297417</name>
</gene>
<reference evidence="1" key="1">
    <citation type="journal article" date="2020" name="Stud. Mycol.">
        <title>101 Dothideomycetes genomes: a test case for predicting lifestyles and emergence of pathogens.</title>
        <authorList>
            <person name="Haridas S."/>
            <person name="Albert R."/>
            <person name="Binder M."/>
            <person name="Bloem J."/>
            <person name="Labutti K."/>
            <person name="Salamov A."/>
            <person name="Andreopoulos B."/>
            <person name="Baker S."/>
            <person name="Barry K."/>
            <person name="Bills G."/>
            <person name="Bluhm B."/>
            <person name="Cannon C."/>
            <person name="Castanera R."/>
            <person name="Culley D."/>
            <person name="Daum C."/>
            <person name="Ezra D."/>
            <person name="Gonzalez J."/>
            <person name="Henrissat B."/>
            <person name="Kuo A."/>
            <person name="Liang C."/>
            <person name="Lipzen A."/>
            <person name="Lutzoni F."/>
            <person name="Magnuson J."/>
            <person name="Mondo S."/>
            <person name="Nolan M."/>
            <person name="Ohm R."/>
            <person name="Pangilinan J."/>
            <person name="Park H.-J."/>
            <person name="Ramirez L."/>
            <person name="Alfaro M."/>
            <person name="Sun H."/>
            <person name="Tritt A."/>
            <person name="Yoshinaga Y."/>
            <person name="Zwiers L.-H."/>
            <person name="Turgeon B."/>
            <person name="Goodwin S."/>
            <person name="Spatafora J."/>
            <person name="Crous P."/>
            <person name="Grigoriev I."/>
        </authorList>
    </citation>
    <scope>NUCLEOTIDE SEQUENCE</scope>
    <source>
        <strain evidence="1">ATCC 200398</strain>
    </source>
</reference>
<name>A0ACB6QA69_9PLEO</name>
<evidence type="ECO:0000313" key="1">
    <source>
        <dbReference type="EMBL" id="KAF2463833.1"/>
    </source>
</evidence>
<dbReference type="Proteomes" id="UP000799755">
    <property type="component" value="Unassembled WGS sequence"/>
</dbReference>
<keyword evidence="2" id="KW-1185">Reference proteome</keyword>
<protein>
    <submittedName>
        <fullName evidence="1">Uncharacterized protein</fullName>
    </submittedName>
</protein>
<organism evidence="1 2">
    <name type="scientific">Lindgomyces ingoldianus</name>
    <dbReference type="NCBI Taxonomy" id="673940"/>
    <lineage>
        <taxon>Eukaryota</taxon>
        <taxon>Fungi</taxon>
        <taxon>Dikarya</taxon>
        <taxon>Ascomycota</taxon>
        <taxon>Pezizomycotina</taxon>
        <taxon>Dothideomycetes</taxon>
        <taxon>Pleosporomycetidae</taxon>
        <taxon>Pleosporales</taxon>
        <taxon>Lindgomycetaceae</taxon>
        <taxon>Lindgomyces</taxon>
    </lineage>
</organism>
<evidence type="ECO:0000313" key="2">
    <source>
        <dbReference type="Proteomes" id="UP000799755"/>
    </source>
</evidence>
<proteinExistence type="predicted"/>
<sequence>MGSESLILVMGVTGAGKSYFINQLKPNSVTEGHSLVSQTKTCKLVQMKIGACTVAAVDTPGFDDDEDSDAVVLSKITRFLTTQYLLSISLKGIILLHDISSTRFSGSEKRYLNTFRQICGEHAFANVALVTTMWASVDKSIGLRREEELQIGPWADLISKGSYTFQYNGTPDMAQTIAVQMMAKDDVVLQIQEELKIGHCKLESTSAGAKLAAQLEKQLEERRKIIQDLNARLAVEKRSRNPGEKRNINQRLAAQREKQLRQIRARDELRAKIGEETEKAIEEVDNNKKRKREKWKSRLQIFAAALGPVIALTVNLILPLAGVKVG</sequence>
<dbReference type="EMBL" id="MU003545">
    <property type="protein sequence ID" value="KAF2463833.1"/>
    <property type="molecule type" value="Genomic_DNA"/>
</dbReference>
<comment type="caution">
    <text evidence="1">The sequence shown here is derived from an EMBL/GenBank/DDBJ whole genome shotgun (WGS) entry which is preliminary data.</text>
</comment>
<accession>A0ACB6QA69</accession>